<evidence type="ECO:0000256" key="1">
    <source>
        <dbReference type="ARBA" id="ARBA00004651"/>
    </source>
</evidence>
<organism evidence="8 9">
    <name type="scientific">Blepharisma stoltei</name>
    <dbReference type="NCBI Taxonomy" id="1481888"/>
    <lineage>
        <taxon>Eukaryota</taxon>
        <taxon>Sar</taxon>
        <taxon>Alveolata</taxon>
        <taxon>Ciliophora</taxon>
        <taxon>Postciliodesmatophora</taxon>
        <taxon>Heterotrichea</taxon>
        <taxon>Heterotrichida</taxon>
        <taxon>Blepharismidae</taxon>
        <taxon>Blepharisma</taxon>
    </lineage>
</organism>
<keyword evidence="5 6" id="KW-0472">Membrane</keyword>
<dbReference type="InterPro" id="IPR029151">
    <property type="entry name" value="Sensor-like_sf"/>
</dbReference>
<dbReference type="SUPFAM" id="SSF103190">
    <property type="entry name" value="Sensory domain-like"/>
    <property type="match status" value="1"/>
</dbReference>
<dbReference type="Gene3D" id="3.30.450.20">
    <property type="entry name" value="PAS domain"/>
    <property type="match status" value="2"/>
</dbReference>
<dbReference type="EMBL" id="CAJZBQ010000004">
    <property type="protein sequence ID" value="CAG9311685.1"/>
    <property type="molecule type" value="Genomic_DNA"/>
</dbReference>
<dbReference type="Proteomes" id="UP001162131">
    <property type="component" value="Unassembled WGS sequence"/>
</dbReference>
<feature type="transmembrane region" description="Helical" evidence="6">
    <location>
        <begin position="20"/>
        <end position="39"/>
    </location>
</feature>
<reference evidence="8" key="1">
    <citation type="submission" date="2021-09" db="EMBL/GenBank/DDBJ databases">
        <authorList>
            <consortium name="AG Swart"/>
            <person name="Singh M."/>
            <person name="Singh A."/>
            <person name="Seah K."/>
            <person name="Emmerich C."/>
        </authorList>
    </citation>
    <scope>NUCLEOTIDE SEQUENCE</scope>
    <source>
        <strain evidence="8">ATCC30299</strain>
    </source>
</reference>
<evidence type="ECO:0000256" key="3">
    <source>
        <dbReference type="ARBA" id="ARBA00022692"/>
    </source>
</evidence>
<evidence type="ECO:0000256" key="4">
    <source>
        <dbReference type="ARBA" id="ARBA00022989"/>
    </source>
</evidence>
<evidence type="ECO:0000259" key="7">
    <source>
        <dbReference type="Pfam" id="PF02743"/>
    </source>
</evidence>
<sequence>MGIREDYKKWPIRRQLQTTFITTALIIVGVLITITQFQLDWLRDKMTDKSDSVTQDALNNHISILGQEMASYVQTEFAGYIKFISIFKDLELLILGHNQYSSPPIVPSSPVWHDNIPSSIEVLEDGIYVTYNTGVFYSRYASSLSTDGETLVAMDAAMDKLYPKMFMEMFDSIYAGFETDEILHFYPGYKFNVTDYSPLTREWYYKAHDNSSWAAITQPYQDAGSLKWMFTISQAIVIDNAVYGVVAADILLTTITEKINSVVILDSGFLLLVSNEGLVISKPASWKNMGDPLRIYEESKTGISETQWNSFIEGSSTDIQKFTDINGTEYHMTVSKVTPYENLSNITHYLCTCVKQKEAYKPISDMKDNFRDTYDAIFWVIVAIAIVTFVITLVLIYFATKNLSRDLKEFELLFLKIVNRGLFPDMTKKISLERIQKARDFMPTLVDGCEKYIDNLKNKEEEFSFFEWGDTRPCDRFLYENWCNKIYPFNLYNSKEMSWRFIIPKLEIISNSFNLFK</sequence>
<keyword evidence="2" id="KW-1003">Cell membrane</keyword>
<dbReference type="Pfam" id="PF02743">
    <property type="entry name" value="dCache_1"/>
    <property type="match status" value="1"/>
</dbReference>
<protein>
    <recommendedName>
        <fullName evidence="7">Cache domain-containing protein</fullName>
    </recommendedName>
</protein>
<feature type="domain" description="Cache" evidence="7">
    <location>
        <begin position="150"/>
        <end position="334"/>
    </location>
</feature>
<gene>
    <name evidence="8" type="ORF">BSTOLATCC_MIC3971</name>
</gene>
<comment type="caution">
    <text evidence="8">The sequence shown here is derived from an EMBL/GenBank/DDBJ whole genome shotgun (WGS) entry which is preliminary data.</text>
</comment>
<name>A0AAU9ICQ4_9CILI</name>
<evidence type="ECO:0000313" key="8">
    <source>
        <dbReference type="EMBL" id="CAG9311685.1"/>
    </source>
</evidence>
<evidence type="ECO:0000256" key="6">
    <source>
        <dbReference type="SAM" id="Phobius"/>
    </source>
</evidence>
<evidence type="ECO:0000256" key="5">
    <source>
        <dbReference type="ARBA" id="ARBA00023136"/>
    </source>
</evidence>
<dbReference type="GO" id="GO:0005886">
    <property type="term" value="C:plasma membrane"/>
    <property type="evidence" value="ECO:0007669"/>
    <property type="project" value="UniProtKB-SubCell"/>
</dbReference>
<dbReference type="CDD" id="cd18773">
    <property type="entry name" value="PDC1_HK_sensor"/>
    <property type="match status" value="1"/>
</dbReference>
<keyword evidence="3 6" id="KW-0812">Transmembrane</keyword>
<dbReference type="InterPro" id="IPR033479">
    <property type="entry name" value="dCache_1"/>
</dbReference>
<evidence type="ECO:0000313" key="9">
    <source>
        <dbReference type="Proteomes" id="UP001162131"/>
    </source>
</evidence>
<accession>A0AAU9ICQ4</accession>
<feature type="transmembrane region" description="Helical" evidence="6">
    <location>
        <begin position="376"/>
        <end position="398"/>
    </location>
</feature>
<keyword evidence="4 6" id="KW-1133">Transmembrane helix</keyword>
<keyword evidence="9" id="KW-1185">Reference proteome</keyword>
<comment type="subcellular location">
    <subcellularLocation>
        <location evidence="1">Cell membrane</location>
        <topology evidence="1">Multi-pass membrane protein</topology>
    </subcellularLocation>
</comment>
<proteinExistence type="predicted"/>
<evidence type="ECO:0000256" key="2">
    <source>
        <dbReference type="ARBA" id="ARBA00022475"/>
    </source>
</evidence>
<dbReference type="AlphaFoldDB" id="A0AAU9ICQ4"/>